<evidence type="ECO:0000259" key="10">
    <source>
        <dbReference type="PROSITE" id="PS50885"/>
    </source>
</evidence>
<dbReference type="EMBL" id="JAEEGA010000011">
    <property type="protein sequence ID" value="MBP1042615.1"/>
    <property type="molecule type" value="Genomic_DNA"/>
</dbReference>
<keyword evidence="8" id="KW-0812">Transmembrane</keyword>
<dbReference type="EC" id="2.7.13.3" evidence="3"/>
<feature type="domain" description="Histidine kinase" evidence="9">
    <location>
        <begin position="257"/>
        <end position="471"/>
    </location>
</feature>
<dbReference type="GO" id="GO:0000155">
    <property type="term" value="F:phosphorelay sensor kinase activity"/>
    <property type="evidence" value="ECO:0007669"/>
    <property type="project" value="InterPro"/>
</dbReference>
<dbReference type="Gene3D" id="6.10.340.10">
    <property type="match status" value="1"/>
</dbReference>
<dbReference type="SMART" id="SM00387">
    <property type="entry name" value="HATPase_c"/>
    <property type="match status" value="1"/>
</dbReference>
<dbReference type="PROSITE" id="PS50885">
    <property type="entry name" value="HAMP"/>
    <property type="match status" value="1"/>
</dbReference>
<dbReference type="Proteomes" id="UP000674938">
    <property type="component" value="Unassembled WGS sequence"/>
</dbReference>
<dbReference type="GO" id="GO:0004721">
    <property type="term" value="F:phosphoprotein phosphatase activity"/>
    <property type="evidence" value="ECO:0007669"/>
    <property type="project" value="TreeGrafter"/>
</dbReference>
<dbReference type="Gene3D" id="1.10.287.130">
    <property type="match status" value="1"/>
</dbReference>
<dbReference type="SUPFAM" id="SSF55874">
    <property type="entry name" value="ATPase domain of HSP90 chaperone/DNA topoisomerase II/histidine kinase"/>
    <property type="match status" value="1"/>
</dbReference>
<evidence type="ECO:0000256" key="5">
    <source>
        <dbReference type="ARBA" id="ARBA00022679"/>
    </source>
</evidence>
<evidence type="ECO:0000313" key="11">
    <source>
        <dbReference type="EMBL" id="MBP1042615.1"/>
    </source>
</evidence>
<keyword evidence="4" id="KW-0597">Phosphoprotein</keyword>
<dbReference type="GO" id="GO:0016036">
    <property type="term" value="P:cellular response to phosphate starvation"/>
    <property type="evidence" value="ECO:0007669"/>
    <property type="project" value="TreeGrafter"/>
</dbReference>
<feature type="transmembrane region" description="Helical" evidence="8">
    <location>
        <begin position="12"/>
        <end position="35"/>
    </location>
</feature>
<sequence length="478" mass="54554">MIKWWRRISFKLFFAIFGLLLVIMGAIFASMYRLLPDYQYRQELDRNYEILENFITGLEGLSTEDVQTELSIFYGSTNVKFIIVNEDGLLLFPFVRRNSKPDASVLNELGIGTLQARADNYTHVRMIELNGEKYSITYSIPVVAKDRIRQMLLVFLFYSFIVSSILAAVGAWILARRITGPVIEINETANKMEQLDFSASLPQQRKDELGQLSKNLNSMSKSVETNLVKLNSANEQLQVDAQILKYEEAKRSELSAVISHELKTPIAAVMGQLEAMSLNIGPYADRDKYLKESYVIMEEMQKLAEDVLEIAKVNYVDLQDNLQTLNLSELVEQIVQRQRQFFSSSIQTFLDIQKDLIIDTQQILFSKALENIISNAYQYCLENGHVTVSLKENAAGIEIMVFNTAKPISDESLERVFEAFYRVDKSRNRKSGGTGLGLYIVANNFEKLGVQFEMTNERTGIQFVIKLPPRKIKRPSSS</sequence>
<evidence type="ECO:0000256" key="3">
    <source>
        <dbReference type="ARBA" id="ARBA00012438"/>
    </source>
</evidence>
<dbReference type="SMART" id="SM00304">
    <property type="entry name" value="HAMP"/>
    <property type="match status" value="1"/>
</dbReference>
<keyword evidence="6" id="KW-0418">Kinase</keyword>
<dbReference type="PANTHER" id="PTHR45453:SF3">
    <property type="entry name" value="HISTIDINE KINASE"/>
    <property type="match status" value="1"/>
</dbReference>
<dbReference type="InterPro" id="IPR036097">
    <property type="entry name" value="HisK_dim/P_sf"/>
</dbReference>
<comment type="subcellular location">
    <subcellularLocation>
        <location evidence="2">Membrane</location>
    </subcellularLocation>
</comment>
<dbReference type="SUPFAM" id="SSF47384">
    <property type="entry name" value="Homodimeric domain of signal transducing histidine kinase"/>
    <property type="match status" value="1"/>
</dbReference>
<dbReference type="Pfam" id="PF00512">
    <property type="entry name" value="HisKA"/>
    <property type="match status" value="1"/>
</dbReference>
<feature type="domain" description="HAMP" evidence="10">
    <location>
        <begin position="176"/>
        <end position="228"/>
    </location>
</feature>
<dbReference type="RefSeq" id="WP_209529951.1">
    <property type="nucleotide sequence ID" value="NZ_JAEEGA010000011.1"/>
</dbReference>
<accession>A0A940SVS6</accession>
<dbReference type="InterPro" id="IPR003594">
    <property type="entry name" value="HATPase_dom"/>
</dbReference>
<dbReference type="InterPro" id="IPR004358">
    <property type="entry name" value="Sig_transdc_His_kin-like_C"/>
</dbReference>
<evidence type="ECO:0000313" key="12">
    <source>
        <dbReference type="Proteomes" id="UP000674938"/>
    </source>
</evidence>
<gene>
    <name evidence="11" type="ORF">I6N95_16485</name>
</gene>
<evidence type="ECO:0000256" key="4">
    <source>
        <dbReference type="ARBA" id="ARBA00022553"/>
    </source>
</evidence>
<dbReference type="AlphaFoldDB" id="A0A940SVS6"/>
<dbReference type="PRINTS" id="PR00344">
    <property type="entry name" value="BCTRLSENSOR"/>
</dbReference>
<keyword evidence="8" id="KW-1133">Transmembrane helix</keyword>
<dbReference type="InterPro" id="IPR005467">
    <property type="entry name" value="His_kinase_dom"/>
</dbReference>
<dbReference type="PROSITE" id="PS50109">
    <property type="entry name" value="HIS_KIN"/>
    <property type="match status" value="1"/>
</dbReference>
<dbReference type="SMART" id="SM00388">
    <property type="entry name" value="HisKA"/>
    <property type="match status" value="1"/>
</dbReference>
<keyword evidence="8" id="KW-0472">Membrane</keyword>
<keyword evidence="5" id="KW-0808">Transferase</keyword>
<keyword evidence="12" id="KW-1185">Reference proteome</keyword>
<dbReference type="Pfam" id="PF00672">
    <property type="entry name" value="HAMP"/>
    <property type="match status" value="1"/>
</dbReference>
<comment type="caution">
    <text evidence="11">The sequence shown here is derived from an EMBL/GenBank/DDBJ whole genome shotgun (WGS) entry which is preliminary data.</text>
</comment>
<comment type="catalytic activity">
    <reaction evidence="1">
        <text>ATP + protein L-histidine = ADP + protein N-phospho-L-histidine.</text>
        <dbReference type="EC" id="2.7.13.3"/>
    </reaction>
</comment>
<evidence type="ECO:0000256" key="6">
    <source>
        <dbReference type="ARBA" id="ARBA00022777"/>
    </source>
</evidence>
<name>A0A940SVS6_9ENTE</name>
<evidence type="ECO:0000256" key="7">
    <source>
        <dbReference type="ARBA" id="ARBA00023012"/>
    </source>
</evidence>
<feature type="transmembrane region" description="Helical" evidence="8">
    <location>
        <begin position="152"/>
        <end position="175"/>
    </location>
</feature>
<protein>
    <recommendedName>
        <fullName evidence="3">histidine kinase</fullName>
        <ecNumber evidence="3">2.7.13.3</ecNumber>
    </recommendedName>
</protein>
<proteinExistence type="predicted"/>
<dbReference type="InterPro" id="IPR003661">
    <property type="entry name" value="HisK_dim/P_dom"/>
</dbReference>
<dbReference type="PANTHER" id="PTHR45453">
    <property type="entry name" value="PHOSPHATE REGULON SENSOR PROTEIN PHOR"/>
    <property type="match status" value="1"/>
</dbReference>
<evidence type="ECO:0000256" key="2">
    <source>
        <dbReference type="ARBA" id="ARBA00004370"/>
    </source>
</evidence>
<dbReference type="CDD" id="cd00082">
    <property type="entry name" value="HisKA"/>
    <property type="match status" value="1"/>
</dbReference>
<dbReference type="CDD" id="cd06225">
    <property type="entry name" value="HAMP"/>
    <property type="match status" value="1"/>
</dbReference>
<organism evidence="11 12">
    <name type="scientific">Vagococcus allomyrinae</name>
    <dbReference type="NCBI Taxonomy" id="2794353"/>
    <lineage>
        <taxon>Bacteria</taxon>
        <taxon>Bacillati</taxon>
        <taxon>Bacillota</taxon>
        <taxon>Bacilli</taxon>
        <taxon>Lactobacillales</taxon>
        <taxon>Enterococcaceae</taxon>
        <taxon>Vagococcus</taxon>
    </lineage>
</organism>
<reference evidence="11" key="1">
    <citation type="submission" date="2020-12" db="EMBL/GenBank/DDBJ databases">
        <title>Vagococcus allomyrinae sp. nov. and Enterococcus lavae sp. nov., isolated from the larvae of Allomyrina dichotoma.</title>
        <authorList>
            <person name="Lee S.D."/>
        </authorList>
    </citation>
    <scope>NUCLEOTIDE SEQUENCE</scope>
    <source>
        <strain evidence="11">BWB3-3</strain>
    </source>
</reference>
<dbReference type="Pfam" id="PF02518">
    <property type="entry name" value="HATPase_c"/>
    <property type="match status" value="1"/>
</dbReference>
<dbReference type="InterPro" id="IPR036890">
    <property type="entry name" value="HATPase_C_sf"/>
</dbReference>
<dbReference type="GO" id="GO:0005886">
    <property type="term" value="C:plasma membrane"/>
    <property type="evidence" value="ECO:0007669"/>
    <property type="project" value="TreeGrafter"/>
</dbReference>
<evidence type="ECO:0000259" key="9">
    <source>
        <dbReference type="PROSITE" id="PS50109"/>
    </source>
</evidence>
<dbReference type="InterPro" id="IPR003660">
    <property type="entry name" value="HAMP_dom"/>
</dbReference>
<dbReference type="Gene3D" id="3.30.565.10">
    <property type="entry name" value="Histidine kinase-like ATPase, C-terminal domain"/>
    <property type="match status" value="1"/>
</dbReference>
<dbReference type="InterPro" id="IPR050351">
    <property type="entry name" value="BphY/WalK/GraS-like"/>
</dbReference>
<keyword evidence="7" id="KW-0902">Two-component regulatory system</keyword>
<dbReference type="SUPFAM" id="SSF158472">
    <property type="entry name" value="HAMP domain-like"/>
    <property type="match status" value="1"/>
</dbReference>
<evidence type="ECO:0000256" key="1">
    <source>
        <dbReference type="ARBA" id="ARBA00000085"/>
    </source>
</evidence>
<evidence type="ECO:0000256" key="8">
    <source>
        <dbReference type="SAM" id="Phobius"/>
    </source>
</evidence>